<evidence type="ECO:0000313" key="2">
    <source>
        <dbReference type="EnsemblPlants" id="AET4Gv20436400.33"/>
    </source>
</evidence>
<reference evidence="3" key="1">
    <citation type="journal article" date="2014" name="Science">
        <title>Ancient hybridizations among the ancestral genomes of bread wheat.</title>
        <authorList>
            <consortium name="International Wheat Genome Sequencing Consortium,"/>
            <person name="Marcussen T."/>
            <person name="Sandve S.R."/>
            <person name="Heier L."/>
            <person name="Spannagl M."/>
            <person name="Pfeifer M."/>
            <person name="Jakobsen K.S."/>
            <person name="Wulff B.B."/>
            <person name="Steuernagel B."/>
            <person name="Mayer K.F."/>
            <person name="Olsen O.A."/>
        </authorList>
    </citation>
    <scope>NUCLEOTIDE SEQUENCE [LARGE SCALE GENOMIC DNA]</scope>
    <source>
        <strain evidence="3">cv. AL8/78</strain>
    </source>
</reference>
<evidence type="ECO:0000313" key="3">
    <source>
        <dbReference type="Proteomes" id="UP000015105"/>
    </source>
</evidence>
<sequence length="84" mass="9398">MFRKLLCVKTAARLVHMCLSLYIISCFLLNFTLHFSELSCLLDCVASTLASVLPSPIWSPSRFSSSTCSDHPTRLSARCLILIF</sequence>
<evidence type="ECO:0000256" key="1">
    <source>
        <dbReference type="SAM" id="Phobius"/>
    </source>
</evidence>
<organism evidence="2 3">
    <name type="scientific">Aegilops tauschii subsp. strangulata</name>
    <name type="common">Goatgrass</name>
    <dbReference type="NCBI Taxonomy" id="200361"/>
    <lineage>
        <taxon>Eukaryota</taxon>
        <taxon>Viridiplantae</taxon>
        <taxon>Streptophyta</taxon>
        <taxon>Embryophyta</taxon>
        <taxon>Tracheophyta</taxon>
        <taxon>Spermatophyta</taxon>
        <taxon>Magnoliopsida</taxon>
        <taxon>Liliopsida</taxon>
        <taxon>Poales</taxon>
        <taxon>Poaceae</taxon>
        <taxon>BOP clade</taxon>
        <taxon>Pooideae</taxon>
        <taxon>Triticodae</taxon>
        <taxon>Triticeae</taxon>
        <taxon>Triticinae</taxon>
        <taxon>Aegilops</taxon>
    </lineage>
</organism>
<dbReference type="Proteomes" id="UP000015105">
    <property type="component" value="Chromosome 4D"/>
</dbReference>
<dbReference type="EnsemblPlants" id="AET4Gv20436400.32">
    <property type="protein sequence ID" value="AET4Gv20436400.32"/>
    <property type="gene ID" value="AET4Gv20436400"/>
</dbReference>
<keyword evidence="1" id="KW-0472">Membrane</keyword>
<keyword evidence="1" id="KW-0812">Transmembrane</keyword>
<dbReference type="EnsemblPlants" id="AET4Gv20436400.30">
    <property type="protein sequence ID" value="AET4Gv20436400.30"/>
    <property type="gene ID" value="AET4Gv20436400"/>
</dbReference>
<dbReference type="Gramene" id="AET4Gv20436400.31">
    <property type="protein sequence ID" value="AET4Gv20436400.31"/>
    <property type="gene ID" value="AET4Gv20436400"/>
</dbReference>
<reference evidence="2" key="4">
    <citation type="submission" date="2019-03" db="UniProtKB">
        <authorList>
            <consortium name="EnsemblPlants"/>
        </authorList>
    </citation>
    <scope>IDENTIFICATION</scope>
</reference>
<feature type="transmembrane region" description="Helical" evidence="1">
    <location>
        <begin position="12"/>
        <end position="33"/>
    </location>
</feature>
<dbReference type="Gramene" id="AET4Gv20436400.32">
    <property type="protein sequence ID" value="AET4Gv20436400.32"/>
    <property type="gene ID" value="AET4Gv20436400"/>
</dbReference>
<keyword evidence="3" id="KW-1185">Reference proteome</keyword>
<reference evidence="2" key="5">
    <citation type="journal article" date="2021" name="G3 (Bethesda)">
        <title>Aegilops tauschii genome assembly Aet v5.0 features greater sequence contiguity and improved annotation.</title>
        <authorList>
            <person name="Wang L."/>
            <person name="Zhu T."/>
            <person name="Rodriguez J.C."/>
            <person name="Deal K.R."/>
            <person name="Dubcovsky J."/>
            <person name="McGuire P.E."/>
            <person name="Lux T."/>
            <person name="Spannagl M."/>
            <person name="Mayer K.F.X."/>
            <person name="Baldrich P."/>
            <person name="Meyers B.C."/>
            <person name="Huo N."/>
            <person name="Gu Y.Q."/>
            <person name="Zhou H."/>
            <person name="Devos K.M."/>
            <person name="Bennetzen J.L."/>
            <person name="Unver T."/>
            <person name="Budak H."/>
            <person name="Gulick P.J."/>
            <person name="Galiba G."/>
            <person name="Kalapos B."/>
            <person name="Nelson D.R."/>
            <person name="Li P."/>
            <person name="You F.M."/>
            <person name="Luo M.C."/>
            <person name="Dvorak J."/>
        </authorList>
    </citation>
    <scope>NUCLEOTIDE SEQUENCE [LARGE SCALE GENOMIC DNA]</scope>
    <source>
        <strain evidence="2">cv. AL8/78</strain>
    </source>
</reference>
<name>A0A453I3S5_AEGTS</name>
<dbReference type="Gramene" id="AET4Gv20436400.30">
    <property type="protein sequence ID" value="AET4Gv20436400.30"/>
    <property type="gene ID" value="AET4Gv20436400"/>
</dbReference>
<keyword evidence="1" id="KW-1133">Transmembrane helix</keyword>
<reference evidence="3" key="2">
    <citation type="journal article" date="2017" name="Nat. Plants">
        <title>The Aegilops tauschii genome reveals multiple impacts of transposons.</title>
        <authorList>
            <person name="Zhao G."/>
            <person name="Zou C."/>
            <person name="Li K."/>
            <person name="Wang K."/>
            <person name="Li T."/>
            <person name="Gao L."/>
            <person name="Zhang X."/>
            <person name="Wang H."/>
            <person name="Yang Z."/>
            <person name="Liu X."/>
            <person name="Jiang W."/>
            <person name="Mao L."/>
            <person name="Kong X."/>
            <person name="Jiao Y."/>
            <person name="Jia J."/>
        </authorList>
    </citation>
    <scope>NUCLEOTIDE SEQUENCE [LARGE SCALE GENOMIC DNA]</scope>
    <source>
        <strain evidence="3">cv. AL8/78</strain>
    </source>
</reference>
<dbReference type="Gramene" id="AET4Gv20436400.33">
    <property type="protein sequence ID" value="AET4Gv20436400.33"/>
    <property type="gene ID" value="AET4Gv20436400"/>
</dbReference>
<accession>A0A453I3S5</accession>
<dbReference type="AlphaFoldDB" id="A0A453I3S5"/>
<reference evidence="2" key="3">
    <citation type="journal article" date="2017" name="Nature">
        <title>Genome sequence of the progenitor of the wheat D genome Aegilops tauschii.</title>
        <authorList>
            <person name="Luo M.C."/>
            <person name="Gu Y.Q."/>
            <person name="Puiu D."/>
            <person name="Wang H."/>
            <person name="Twardziok S.O."/>
            <person name="Deal K.R."/>
            <person name="Huo N."/>
            <person name="Zhu T."/>
            <person name="Wang L."/>
            <person name="Wang Y."/>
            <person name="McGuire P.E."/>
            <person name="Liu S."/>
            <person name="Long H."/>
            <person name="Ramasamy R.K."/>
            <person name="Rodriguez J.C."/>
            <person name="Van S.L."/>
            <person name="Yuan L."/>
            <person name="Wang Z."/>
            <person name="Xia Z."/>
            <person name="Xiao L."/>
            <person name="Anderson O.D."/>
            <person name="Ouyang S."/>
            <person name="Liang Y."/>
            <person name="Zimin A.V."/>
            <person name="Pertea G."/>
            <person name="Qi P."/>
            <person name="Bennetzen J.L."/>
            <person name="Dai X."/>
            <person name="Dawson M.W."/>
            <person name="Muller H.G."/>
            <person name="Kugler K."/>
            <person name="Rivarola-Duarte L."/>
            <person name="Spannagl M."/>
            <person name="Mayer K.F.X."/>
            <person name="Lu F.H."/>
            <person name="Bevan M.W."/>
            <person name="Leroy P."/>
            <person name="Li P."/>
            <person name="You F.M."/>
            <person name="Sun Q."/>
            <person name="Liu Z."/>
            <person name="Lyons E."/>
            <person name="Wicker T."/>
            <person name="Salzberg S.L."/>
            <person name="Devos K.M."/>
            <person name="Dvorak J."/>
        </authorList>
    </citation>
    <scope>NUCLEOTIDE SEQUENCE [LARGE SCALE GENOMIC DNA]</scope>
    <source>
        <strain evidence="2">cv. AL8/78</strain>
    </source>
</reference>
<protein>
    <submittedName>
        <fullName evidence="2">Uncharacterized protein</fullName>
    </submittedName>
</protein>
<dbReference type="EnsemblPlants" id="AET4Gv20436400.33">
    <property type="protein sequence ID" value="AET4Gv20436400.33"/>
    <property type="gene ID" value="AET4Gv20436400"/>
</dbReference>
<dbReference type="EnsemblPlants" id="AET4Gv20436400.31">
    <property type="protein sequence ID" value="AET4Gv20436400.31"/>
    <property type="gene ID" value="AET4Gv20436400"/>
</dbReference>
<proteinExistence type="predicted"/>